<keyword evidence="1" id="KW-0560">Oxidoreductase</keyword>
<name>A0A149TGV6_9PROT</name>
<accession>A0A149TGV6</accession>
<dbReference type="GO" id="GO:0005737">
    <property type="term" value="C:cytoplasm"/>
    <property type="evidence" value="ECO:0007669"/>
    <property type="project" value="TreeGrafter"/>
</dbReference>
<evidence type="ECO:0000259" key="2">
    <source>
        <dbReference type="Pfam" id="PF01266"/>
    </source>
</evidence>
<proteinExistence type="predicted"/>
<evidence type="ECO:0000313" key="3">
    <source>
        <dbReference type="EMBL" id="KXV46956.1"/>
    </source>
</evidence>
<dbReference type="Gene3D" id="3.50.50.60">
    <property type="entry name" value="FAD/NAD(P)-binding domain"/>
    <property type="match status" value="2"/>
</dbReference>
<dbReference type="Proteomes" id="UP000075636">
    <property type="component" value="Unassembled WGS sequence"/>
</dbReference>
<comment type="caution">
    <text evidence="3">The sequence shown here is derived from an EMBL/GenBank/DDBJ whole genome shotgun (WGS) entry which is preliminary data.</text>
</comment>
<sequence>MIHSVLGEGVAALCCATALSDRGLDVEVIVPEGSPEAASRFAGGMLAPFCEGESAPDLIVAQGQAAVNWWAAHVPGVTKRGTLVVAPPRDGAELDRFARATQQHDWVVPGELEPDLDGRFARGLFFPTEAHLDPRKALASLRDSLLAKGVTFRSGTPCGHVVDCRGLTSRDSLADLRGVRGEMLIVHAPDVSLTRPVRLLHPRFPCYVVPRDGDRYMIGATMVESARPGPVTARAAMELLSAAYTLHPGFAEAEILELGAGLRPSFPDNIPAVRHVGGRSYVNGMYRHGFLMAPVCAERLAAELAEIYTHAD</sequence>
<feature type="domain" description="FAD dependent oxidoreductase" evidence="2">
    <location>
        <begin position="5"/>
        <end position="302"/>
    </location>
</feature>
<dbReference type="PANTHER" id="PTHR13847">
    <property type="entry name" value="SARCOSINE DEHYDROGENASE-RELATED"/>
    <property type="match status" value="1"/>
</dbReference>
<dbReference type="SUPFAM" id="SSF54373">
    <property type="entry name" value="FAD-linked reductases, C-terminal domain"/>
    <property type="match status" value="1"/>
</dbReference>
<dbReference type="SUPFAM" id="SSF51971">
    <property type="entry name" value="Nucleotide-binding domain"/>
    <property type="match status" value="1"/>
</dbReference>
<dbReference type="PANTHER" id="PTHR13847:SF289">
    <property type="entry name" value="GLYCINE OXIDASE"/>
    <property type="match status" value="1"/>
</dbReference>
<evidence type="ECO:0000256" key="1">
    <source>
        <dbReference type="ARBA" id="ARBA00023002"/>
    </source>
</evidence>
<reference evidence="3 4" key="1">
    <citation type="submission" date="2015-06" db="EMBL/GenBank/DDBJ databases">
        <title>Improved classification and identification of acetic acid bacteria using matrix-assisted laser desorption/ionization time-of-flight mass spectrometry; Gluconobacter nephelii and Gluconobacter uchimurae are later heterotypic synonyms of Gluconobacter japonicus and Gluconobacter oxydans, respectively.</title>
        <authorList>
            <person name="Li L."/>
            <person name="Cleenwerck I."/>
            <person name="De Vuyst L."/>
            <person name="Vandamme P."/>
        </authorList>
    </citation>
    <scope>NUCLEOTIDE SEQUENCE [LARGE SCALE GENOMIC DNA]</scope>
    <source>
        <strain evidence="3 4">LMG 1768</strain>
    </source>
</reference>
<dbReference type="Pfam" id="PF01266">
    <property type="entry name" value="DAO"/>
    <property type="match status" value="1"/>
</dbReference>
<organism evidence="3 4">
    <name type="scientific">Gluconobacter albidus</name>
    <dbReference type="NCBI Taxonomy" id="318683"/>
    <lineage>
        <taxon>Bacteria</taxon>
        <taxon>Pseudomonadati</taxon>
        <taxon>Pseudomonadota</taxon>
        <taxon>Alphaproteobacteria</taxon>
        <taxon>Acetobacterales</taxon>
        <taxon>Acetobacteraceae</taxon>
        <taxon>Gluconobacter</taxon>
    </lineage>
</organism>
<dbReference type="EMBL" id="LHZR01000111">
    <property type="protein sequence ID" value="KXV46956.1"/>
    <property type="molecule type" value="Genomic_DNA"/>
</dbReference>
<dbReference type="AlphaFoldDB" id="A0A149TGV6"/>
<dbReference type="InterPro" id="IPR006076">
    <property type="entry name" value="FAD-dep_OxRdtase"/>
</dbReference>
<dbReference type="Gene3D" id="3.30.9.10">
    <property type="entry name" value="D-Amino Acid Oxidase, subunit A, domain 2"/>
    <property type="match status" value="2"/>
</dbReference>
<dbReference type="OrthoDB" id="9790035at2"/>
<dbReference type="PATRIC" id="fig|318683.6.peg.3031"/>
<dbReference type="InterPro" id="IPR036188">
    <property type="entry name" value="FAD/NAD-bd_sf"/>
</dbReference>
<gene>
    <name evidence="3" type="ORF">AD945_12855</name>
</gene>
<evidence type="ECO:0000313" key="4">
    <source>
        <dbReference type="Proteomes" id="UP000075636"/>
    </source>
</evidence>
<dbReference type="STRING" id="318683.A0U94_00745"/>
<dbReference type="GO" id="GO:0016491">
    <property type="term" value="F:oxidoreductase activity"/>
    <property type="evidence" value="ECO:0007669"/>
    <property type="project" value="UniProtKB-KW"/>
</dbReference>
<protein>
    <submittedName>
        <fullName evidence="3">Thiamine biosynthesis protein thio</fullName>
    </submittedName>
</protein>
<dbReference type="RefSeq" id="WP_062109324.1">
    <property type="nucleotide sequence ID" value="NZ_LHZR01000111.1"/>
</dbReference>